<reference evidence="1" key="1">
    <citation type="journal article" date="2020" name="mSystems">
        <title>Genome- and Community-Level Interaction Insights into Carbon Utilization and Element Cycling Functions of Hydrothermarchaeota in Hydrothermal Sediment.</title>
        <authorList>
            <person name="Zhou Z."/>
            <person name="Liu Y."/>
            <person name="Xu W."/>
            <person name="Pan J."/>
            <person name="Luo Z.H."/>
            <person name="Li M."/>
        </authorList>
    </citation>
    <scope>NUCLEOTIDE SEQUENCE [LARGE SCALE GENOMIC DNA]</scope>
    <source>
        <strain evidence="1">HyVt-633</strain>
    </source>
</reference>
<dbReference type="EMBL" id="DRSQ01000086">
    <property type="protein sequence ID" value="HHE31810.1"/>
    <property type="molecule type" value="Genomic_DNA"/>
</dbReference>
<sequence>MKLKGFKIVPVKSGDAGSIYTIQFEGESQTEFDKFLLSEGGNHQSDVFERLLSQLDVMVNKYGFLEDFFKIEEGCRWDYVVALRDFYLRLYCLRIDDALLVVGNGGVKNTQTYQEDARLYASVTDLQMVHKVIMSKINSGLIRYDRVTGTLCGSLNLYQ</sequence>
<accession>A0A7C5DG72</accession>
<protein>
    <submittedName>
        <fullName evidence="1">Uncharacterized protein</fullName>
    </submittedName>
</protein>
<evidence type="ECO:0000313" key="1">
    <source>
        <dbReference type="EMBL" id="HHE31810.1"/>
    </source>
</evidence>
<comment type="caution">
    <text evidence="1">The sequence shown here is derived from an EMBL/GenBank/DDBJ whole genome shotgun (WGS) entry which is preliminary data.</text>
</comment>
<name>A0A7C5DG72_9CHLB</name>
<proteinExistence type="predicted"/>
<dbReference type="AlphaFoldDB" id="A0A7C5DG72"/>
<dbReference type="Proteomes" id="UP000886058">
    <property type="component" value="Unassembled WGS sequence"/>
</dbReference>
<organism evidence="1">
    <name type="scientific">Chlorobaculum parvum</name>
    <dbReference type="NCBI Taxonomy" id="274539"/>
    <lineage>
        <taxon>Bacteria</taxon>
        <taxon>Pseudomonadati</taxon>
        <taxon>Chlorobiota</taxon>
        <taxon>Chlorobiia</taxon>
        <taxon>Chlorobiales</taxon>
        <taxon>Chlorobiaceae</taxon>
        <taxon>Chlorobaculum</taxon>
    </lineage>
</organism>
<gene>
    <name evidence="1" type="ORF">ENL07_04080</name>
</gene>